<evidence type="ECO:0000313" key="6">
    <source>
        <dbReference type="Proteomes" id="UP000315648"/>
    </source>
</evidence>
<dbReference type="Proteomes" id="UP000315648">
    <property type="component" value="Unassembled WGS sequence"/>
</dbReference>
<feature type="chain" id="PRO_5021836177" evidence="3">
    <location>
        <begin position="33"/>
        <end position="1424"/>
    </location>
</feature>
<protein>
    <submittedName>
        <fullName evidence="5">LamG domain-containing protein</fullName>
    </submittedName>
</protein>
<dbReference type="InterPro" id="IPR013783">
    <property type="entry name" value="Ig-like_fold"/>
</dbReference>
<dbReference type="PANTHER" id="PTHR42535">
    <property type="entry name" value="OOKINETE PROTEIN, PUTATIVE-RELATED"/>
    <property type="match status" value="1"/>
</dbReference>
<comment type="caution">
    <text evidence="5">The sequence shown here is derived from an EMBL/GenBank/DDBJ whole genome shotgun (WGS) entry which is preliminary data.</text>
</comment>
<dbReference type="Gene3D" id="2.60.120.200">
    <property type="match status" value="1"/>
</dbReference>
<dbReference type="InterPro" id="IPR013320">
    <property type="entry name" value="ConA-like_dom_sf"/>
</dbReference>
<dbReference type="OrthoDB" id="179594at2"/>
<dbReference type="NCBIfam" id="NF033679">
    <property type="entry name" value="DNRLRE_dom"/>
    <property type="match status" value="1"/>
</dbReference>
<evidence type="ECO:0000256" key="2">
    <source>
        <dbReference type="ARBA" id="ARBA00023157"/>
    </source>
</evidence>
<name>A0A556QPF4_9BACT</name>
<evidence type="ECO:0000313" key="5">
    <source>
        <dbReference type="EMBL" id="TSJ78524.1"/>
    </source>
</evidence>
<feature type="domain" description="LamG-like jellyroll fold" evidence="4">
    <location>
        <begin position="1045"/>
        <end position="1185"/>
    </location>
</feature>
<reference evidence="5 6" key="1">
    <citation type="submission" date="2019-07" db="EMBL/GenBank/DDBJ databases">
        <title>Description of 53C-WASEF.</title>
        <authorList>
            <person name="Pitt A."/>
            <person name="Hahn M.W."/>
        </authorList>
    </citation>
    <scope>NUCLEOTIDE SEQUENCE [LARGE SCALE GENOMIC DNA]</scope>
    <source>
        <strain evidence="5 6">53C-WASEF</strain>
    </source>
</reference>
<dbReference type="Gene3D" id="2.60.40.10">
    <property type="entry name" value="Immunoglobulins"/>
    <property type="match status" value="5"/>
</dbReference>
<evidence type="ECO:0000259" key="4">
    <source>
        <dbReference type="SMART" id="SM00560"/>
    </source>
</evidence>
<feature type="signal peptide" evidence="3">
    <location>
        <begin position="1"/>
        <end position="32"/>
    </location>
</feature>
<dbReference type="EMBL" id="VMBG01000001">
    <property type="protein sequence ID" value="TSJ78524.1"/>
    <property type="molecule type" value="Genomic_DNA"/>
</dbReference>
<dbReference type="SUPFAM" id="SSF49899">
    <property type="entry name" value="Concanavalin A-like lectins/glucanases"/>
    <property type="match status" value="1"/>
</dbReference>
<evidence type="ECO:0000256" key="1">
    <source>
        <dbReference type="ARBA" id="ARBA00022729"/>
    </source>
</evidence>
<accession>A0A556QPF4</accession>
<gene>
    <name evidence="5" type="ORF">FPL22_04285</name>
</gene>
<proteinExistence type="predicted"/>
<dbReference type="PANTHER" id="PTHR42535:SF2">
    <property type="entry name" value="CHROMOSOME UNDETERMINED SCAFFOLD_146, WHOLE GENOME SHOTGUN SEQUENCE"/>
    <property type="match status" value="1"/>
</dbReference>
<dbReference type="Pfam" id="PF05345">
    <property type="entry name" value="He_PIG"/>
    <property type="match status" value="1"/>
</dbReference>
<dbReference type="RefSeq" id="WP_144228865.1">
    <property type="nucleotide sequence ID" value="NZ_CBCRVV010000022.1"/>
</dbReference>
<sequence>MAVLAQSLLVRFLAASLLIASSGLSLLSPVSAATWPPAASSYDQAVPMEATVTDVPPSIALKFSRAGAYTIYRKAANVTTWGAALATLPANSTSWTDTAVSTGVLYEYKAVLSGANTGVYWSNSAPVGHILSGIKVDETQPRGRVVLVVTSDVQAALPTELAQFKSDFVADGWTVHEISCTRVAKYDAYGVDTNGDGVADSGFPADHIALRNQIIALYNAYPGEVKNVIILGRAPVARTGIAGINPDGHGDRCTLSADAYYADVNGTWTDTGNNFANTTNSINRPGDNRFDPINTTQTGPVEMGFGRIDLSNSIVFEYAALRTYLQKLHRYKTASADFQPGRKIAIRDGYSNVDETGWSTGPAVSGLVNVDAFNRTDLPLPVSGNDADQAYSALHGPYLFYFKGDGAPAFSPGGKAVFVTGMQSNWGYWWETQNAMQTQLSEDNFTLSVTWSIWGVRYFYHRMAMGLDAGDMMRMSINNTSPVTGTYQWATDTYGNGDYSGSLFMSHMGDPTLRLFMFEPPSDLAIRKNNNAPLLTWSASPATGVIGYHVYRASTAAGPFVRITSSPVAATQFVDSTTATGPVSYMVRAVRLETSASGSFYNASLGAVSSIDFDATPAALQVPGTTLPDARCAQAYSVALPVTGGIPAYTWTLISGTLPQGLTLISNGTISGTPVRQETTTFIVRVTDLVNVSADQTYTINTLSEQTLVVPATISAATVSTSTGTNYSGSDSFLVNNQRDAYVRFDLSTVPSRNVYLRARLRLFASPSTANGYPFLEAALLSDSDDTMAENTITYSHSPAVNDAFITVRTDTLPTPGGYVDIDVTPLFQETLANDPARILGLKIFTKTANQSLTVGSRRAFGDNQVRLILDVTDAPKITMTSPASGAAFARPGTGLQLQANISPLSPRTASLTWSQVAGPGTITLGTPAAATTTATFSTQGDYTLRLYADDGTLRSSRDIVVRVFDSTVKGPVSGLKMRLPLDETFDTMAGDVSANTPANSGTVIGNNTSWMPADGRVGGALNFTGSAQRIQIPDNSSRPLDGDTAISLSYWMYINGIDATTRAILCKRTSAGVGESYTVTLSNPAKLTVNIGTYGPTNRLTSATTLVAGQWYHVAIIFDVAQRPAERLKLYLNGIPDKFLTTTQTEVPRFTSPLYVGGFDSTNGNSFNGRLDEIRIYNRGLTPAEITDLASASPVNLAPVLTGSSTFTGNVGQSLPIIAGVVDDALPGPSLLMNWQQLSGPSTLSIANAFSTSTTALGSTAGTYGLRFTATDGDVTSFVDFSATLEGQTYAGWVSAHGLTGSDAGESATPDNDGVPNLLKFATGLEPGTSSSSGPATVSTTNNHLVIAFNRLSPAPLDYVVEATQDLVAWEPIATLASGSSTWTGSASVTETGTGSLLSVSVTDPVALIEQPRRFLRLRITLP</sequence>
<keyword evidence="6" id="KW-1185">Reference proteome</keyword>
<dbReference type="Pfam" id="PF13385">
    <property type="entry name" value="Laminin_G_3"/>
    <property type="match status" value="1"/>
</dbReference>
<keyword evidence="1 3" id="KW-0732">Signal</keyword>
<organism evidence="5 6">
    <name type="scientific">Rariglobus hedericola</name>
    <dbReference type="NCBI Taxonomy" id="2597822"/>
    <lineage>
        <taxon>Bacteria</taxon>
        <taxon>Pseudomonadati</taxon>
        <taxon>Verrucomicrobiota</taxon>
        <taxon>Opitutia</taxon>
        <taxon>Opitutales</taxon>
        <taxon>Opitutaceae</taxon>
        <taxon>Rariglobus</taxon>
    </lineage>
</organism>
<evidence type="ECO:0000256" key="3">
    <source>
        <dbReference type="SAM" id="SignalP"/>
    </source>
</evidence>
<dbReference type="InterPro" id="IPR006558">
    <property type="entry name" value="LamG-like"/>
</dbReference>
<dbReference type="SMART" id="SM00560">
    <property type="entry name" value="LamGL"/>
    <property type="match status" value="1"/>
</dbReference>
<keyword evidence="2" id="KW-1015">Disulfide bond</keyword>